<accession>A0A1B0G8X6</accession>
<proteinExistence type="predicted"/>
<reference evidence="1" key="1">
    <citation type="submission" date="2020-05" db="UniProtKB">
        <authorList>
            <consortium name="EnsemblMetazoa"/>
        </authorList>
    </citation>
    <scope>IDENTIFICATION</scope>
    <source>
        <strain evidence="1">Yale</strain>
    </source>
</reference>
<dbReference type="EnsemblMetazoa" id="GMOY009763-RA">
    <property type="protein sequence ID" value="GMOY009763-PA"/>
    <property type="gene ID" value="GMOY009763"/>
</dbReference>
<dbReference type="Proteomes" id="UP000092444">
    <property type="component" value="Unassembled WGS sequence"/>
</dbReference>
<dbReference type="VEuPathDB" id="VectorBase:GMOY009763"/>
<sequence>MLTNRTVLSAEELISAPNKLSKARTRSLYVYTMQYIKNVQNCVSGKLADNIAIFFTFCNNCLMCDKNIAKENNIIIISIQRLIIKLQFHQRENRMRKTFMLFMNCINHTMCDLLNPRSRWLSTSTISNAANHGQKDIQTIPMQIPIPTITAEAAFPVTTITTATKTTTTATTTVPPNKIIKKTEKTKNLILMVREPQTQMISIPITRVQSMQTSNCDQKSNLKAFVEVPKTSTKTRIFLLTRPTKPQYIKLMPEVVSKNENNLNVKTPTTTTSVKIEPQTKIIRVPFLSRSRMQNVLVKKTELNYLPLKKETTETQSLNQLEVISDSNTNTNQSQNQSVITKPSTISQINLDCSENRKPSTLTSMAEIELTNADVKMSHSHAEMSGAMPPTATVEEIDVPVFIDGEYCVTVDQSL</sequence>
<protein>
    <submittedName>
        <fullName evidence="1">Uncharacterized protein</fullName>
    </submittedName>
</protein>
<evidence type="ECO:0000313" key="1">
    <source>
        <dbReference type="EnsemblMetazoa" id="GMOY009763-PA"/>
    </source>
</evidence>
<dbReference type="AlphaFoldDB" id="A0A1B0G8X6"/>
<evidence type="ECO:0000313" key="2">
    <source>
        <dbReference type="Proteomes" id="UP000092444"/>
    </source>
</evidence>
<name>A0A1B0G8X6_GLOMM</name>
<keyword evidence="2" id="KW-1185">Reference proteome</keyword>
<dbReference type="EMBL" id="CCAG010015474">
    <property type="status" value="NOT_ANNOTATED_CDS"/>
    <property type="molecule type" value="Genomic_DNA"/>
</dbReference>
<organism evidence="1 2">
    <name type="scientific">Glossina morsitans morsitans</name>
    <name type="common">Savannah tsetse fly</name>
    <dbReference type="NCBI Taxonomy" id="37546"/>
    <lineage>
        <taxon>Eukaryota</taxon>
        <taxon>Metazoa</taxon>
        <taxon>Ecdysozoa</taxon>
        <taxon>Arthropoda</taxon>
        <taxon>Hexapoda</taxon>
        <taxon>Insecta</taxon>
        <taxon>Pterygota</taxon>
        <taxon>Neoptera</taxon>
        <taxon>Endopterygota</taxon>
        <taxon>Diptera</taxon>
        <taxon>Brachycera</taxon>
        <taxon>Muscomorpha</taxon>
        <taxon>Hippoboscoidea</taxon>
        <taxon>Glossinidae</taxon>
        <taxon>Glossina</taxon>
    </lineage>
</organism>